<dbReference type="KEGG" id="hdh:G5B40_10005"/>
<feature type="transmembrane region" description="Helical" evidence="6">
    <location>
        <begin position="174"/>
        <end position="191"/>
    </location>
</feature>
<feature type="transmembrane region" description="Helical" evidence="6">
    <location>
        <begin position="256"/>
        <end position="288"/>
    </location>
</feature>
<feature type="transmembrane region" description="Helical" evidence="6">
    <location>
        <begin position="89"/>
        <end position="113"/>
    </location>
</feature>
<organism evidence="7 8">
    <name type="scientific">Pikeienuella piscinae</name>
    <dbReference type="NCBI Taxonomy" id="2748098"/>
    <lineage>
        <taxon>Bacteria</taxon>
        <taxon>Pseudomonadati</taxon>
        <taxon>Pseudomonadota</taxon>
        <taxon>Alphaproteobacteria</taxon>
        <taxon>Rhodobacterales</taxon>
        <taxon>Paracoccaceae</taxon>
        <taxon>Pikeienuella</taxon>
    </lineage>
</organism>
<dbReference type="InterPro" id="IPR001851">
    <property type="entry name" value="ABC_transp_permease"/>
</dbReference>
<evidence type="ECO:0000256" key="6">
    <source>
        <dbReference type="SAM" id="Phobius"/>
    </source>
</evidence>
<dbReference type="GO" id="GO:0015658">
    <property type="term" value="F:branched-chain amino acid transmembrane transporter activity"/>
    <property type="evidence" value="ECO:0007669"/>
    <property type="project" value="InterPro"/>
</dbReference>
<evidence type="ECO:0000313" key="7">
    <source>
        <dbReference type="EMBL" id="QIE55754.1"/>
    </source>
</evidence>
<evidence type="ECO:0000256" key="5">
    <source>
        <dbReference type="ARBA" id="ARBA00023136"/>
    </source>
</evidence>
<evidence type="ECO:0000313" key="8">
    <source>
        <dbReference type="Proteomes" id="UP000503336"/>
    </source>
</evidence>
<feature type="transmembrane region" description="Helical" evidence="6">
    <location>
        <begin position="300"/>
        <end position="322"/>
    </location>
</feature>
<feature type="transmembrane region" description="Helical" evidence="6">
    <location>
        <begin position="225"/>
        <end position="250"/>
    </location>
</feature>
<dbReference type="EMBL" id="CP049056">
    <property type="protein sequence ID" value="QIE55754.1"/>
    <property type="molecule type" value="Genomic_DNA"/>
</dbReference>
<accession>A0A7L5C0T1</accession>
<protein>
    <submittedName>
        <fullName evidence="7">Branched-chain amino acid ABC transporter permease</fullName>
    </submittedName>
</protein>
<keyword evidence="5 6" id="KW-0472">Membrane</keyword>
<evidence type="ECO:0000256" key="4">
    <source>
        <dbReference type="ARBA" id="ARBA00022989"/>
    </source>
</evidence>
<evidence type="ECO:0000256" key="3">
    <source>
        <dbReference type="ARBA" id="ARBA00022692"/>
    </source>
</evidence>
<comment type="subcellular location">
    <subcellularLocation>
        <location evidence="1">Cell membrane</location>
        <topology evidence="1">Multi-pass membrane protein</topology>
    </subcellularLocation>
</comment>
<reference evidence="7 8" key="1">
    <citation type="submission" date="2020-02" db="EMBL/GenBank/DDBJ databases">
        <title>complete genome sequence of Rhodobacteraceae bacterium.</title>
        <authorList>
            <person name="Park J."/>
            <person name="Kim Y.-S."/>
            <person name="Kim K.-H."/>
        </authorList>
    </citation>
    <scope>NUCLEOTIDE SEQUENCE [LARGE SCALE GENOMIC DNA]</scope>
    <source>
        <strain evidence="7 8">RR4-56</strain>
    </source>
</reference>
<dbReference type="PANTHER" id="PTHR30482:SF20">
    <property type="entry name" value="HIGH-AFFINITY BRANCHED-CHAIN AMINO ACID TRANSPORT SYSTEM PERMEASE PROTEIN LIVM"/>
    <property type="match status" value="1"/>
</dbReference>
<evidence type="ECO:0000256" key="1">
    <source>
        <dbReference type="ARBA" id="ARBA00004651"/>
    </source>
</evidence>
<dbReference type="AlphaFoldDB" id="A0A7L5C0T1"/>
<gene>
    <name evidence="7" type="ORF">G5B40_10005</name>
</gene>
<dbReference type="InterPro" id="IPR043428">
    <property type="entry name" value="LivM-like"/>
</dbReference>
<name>A0A7L5C0T1_9RHOB</name>
<feature type="transmembrane region" description="Helical" evidence="6">
    <location>
        <begin position="47"/>
        <end position="69"/>
    </location>
</feature>
<feature type="transmembrane region" description="Helical" evidence="6">
    <location>
        <begin position="20"/>
        <end position="40"/>
    </location>
</feature>
<dbReference type="GO" id="GO:0005886">
    <property type="term" value="C:plasma membrane"/>
    <property type="evidence" value="ECO:0007669"/>
    <property type="project" value="UniProtKB-SubCell"/>
</dbReference>
<sequence>MASTTETTPAAAPLFTLERAGYLFILVVLIALPFFSKSFFVFQVTQMLVYAIAIMGLNFLTGINGQFSLGHGAFYAVGAYTTAILVEMAGVHYALTLPAAGVICFMVGFLFGLPALRLESIYLALATFALAVATPQFLRLSVLEEYTGGVQGIVVFSETFEAPVPFGLPLSSEVWIYFFTLGVGALLYWLAKNLVASRTGRALMAIRDNPIAAQSMGVNTALYKATAFGISALITGVAGGLSAIVVKFVAPDSFTFTLSVALLVGIVVGGVGWLPGALIGAVFIVFVPNVAEELSKGLSGAIYGVFLILMIYLAPTGAGGLIRSGAIRLKRLFNSR</sequence>
<keyword evidence="2" id="KW-1003">Cell membrane</keyword>
<feature type="transmembrane region" description="Helical" evidence="6">
    <location>
        <begin position="120"/>
        <end position="138"/>
    </location>
</feature>
<dbReference type="RefSeq" id="WP_165098098.1">
    <property type="nucleotide sequence ID" value="NZ_CP049056.1"/>
</dbReference>
<evidence type="ECO:0000256" key="2">
    <source>
        <dbReference type="ARBA" id="ARBA00022475"/>
    </source>
</evidence>
<dbReference type="CDD" id="cd06581">
    <property type="entry name" value="TM_PBP1_LivM_like"/>
    <property type="match status" value="1"/>
</dbReference>
<proteinExistence type="predicted"/>
<keyword evidence="4 6" id="KW-1133">Transmembrane helix</keyword>
<dbReference type="PANTHER" id="PTHR30482">
    <property type="entry name" value="HIGH-AFFINITY BRANCHED-CHAIN AMINO ACID TRANSPORT SYSTEM PERMEASE"/>
    <property type="match status" value="1"/>
</dbReference>
<keyword evidence="8" id="KW-1185">Reference proteome</keyword>
<keyword evidence="3 6" id="KW-0812">Transmembrane</keyword>
<dbReference type="Pfam" id="PF02653">
    <property type="entry name" value="BPD_transp_2"/>
    <property type="match status" value="1"/>
</dbReference>
<dbReference type="Proteomes" id="UP000503336">
    <property type="component" value="Chromosome"/>
</dbReference>